<feature type="transmembrane region" description="Helical" evidence="9">
    <location>
        <begin position="25"/>
        <end position="47"/>
    </location>
</feature>
<dbReference type="PANTHER" id="PTHR42718:SF46">
    <property type="entry name" value="BLR6921 PROTEIN"/>
    <property type="match status" value="1"/>
</dbReference>
<protein>
    <submittedName>
        <fullName evidence="11">MFS transporter</fullName>
    </submittedName>
</protein>
<evidence type="ECO:0000256" key="8">
    <source>
        <dbReference type="SAM" id="MobiDB-lite"/>
    </source>
</evidence>
<dbReference type="PANTHER" id="PTHR42718">
    <property type="entry name" value="MAJOR FACILITATOR SUPERFAMILY MULTIDRUG TRANSPORTER MFSC"/>
    <property type="match status" value="1"/>
</dbReference>
<feature type="transmembrane region" description="Helical" evidence="9">
    <location>
        <begin position="216"/>
        <end position="236"/>
    </location>
</feature>
<accession>A0A7H8N532</accession>
<evidence type="ECO:0000256" key="5">
    <source>
        <dbReference type="ARBA" id="ARBA00022989"/>
    </source>
</evidence>
<evidence type="ECO:0000256" key="9">
    <source>
        <dbReference type="SAM" id="Phobius"/>
    </source>
</evidence>
<dbReference type="Pfam" id="PF07690">
    <property type="entry name" value="MFS_1"/>
    <property type="match status" value="1"/>
</dbReference>
<dbReference type="InterPro" id="IPR004638">
    <property type="entry name" value="EmrB-like"/>
</dbReference>
<dbReference type="InterPro" id="IPR020846">
    <property type="entry name" value="MFS_dom"/>
</dbReference>
<feature type="domain" description="Major facilitator superfamily (MFS) profile" evidence="10">
    <location>
        <begin position="29"/>
        <end position="481"/>
    </location>
</feature>
<dbReference type="PROSITE" id="PS50850">
    <property type="entry name" value="MFS"/>
    <property type="match status" value="1"/>
</dbReference>
<feature type="transmembrane region" description="Helical" evidence="9">
    <location>
        <begin position="380"/>
        <end position="400"/>
    </location>
</feature>
<evidence type="ECO:0000256" key="2">
    <source>
        <dbReference type="ARBA" id="ARBA00022448"/>
    </source>
</evidence>
<feature type="transmembrane region" description="Helical" evidence="9">
    <location>
        <begin position="455"/>
        <end position="476"/>
    </location>
</feature>
<dbReference type="Gene3D" id="1.20.1720.10">
    <property type="entry name" value="Multidrug resistance protein D"/>
    <property type="match status" value="1"/>
</dbReference>
<feature type="transmembrane region" description="Helical" evidence="9">
    <location>
        <begin position="182"/>
        <end position="204"/>
    </location>
</feature>
<feature type="transmembrane region" description="Helical" evidence="9">
    <location>
        <begin position="412"/>
        <end position="435"/>
    </location>
</feature>
<feature type="transmembrane region" description="Helical" evidence="9">
    <location>
        <begin position="95"/>
        <end position="113"/>
    </location>
</feature>
<dbReference type="NCBIfam" id="TIGR00711">
    <property type="entry name" value="efflux_EmrB"/>
    <property type="match status" value="1"/>
</dbReference>
<keyword evidence="2" id="KW-0813">Transport</keyword>
<feature type="transmembrane region" description="Helical" evidence="9">
    <location>
        <begin position="67"/>
        <end position="83"/>
    </location>
</feature>
<evidence type="ECO:0000313" key="11">
    <source>
        <dbReference type="EMBL" id="QKW49627.1"/>
    </source>
</evidence>
<evidence type="ECO:0000256" key="7">
    <source>
        <dbReference type="ARBA" id="ARBA00023251"/>
    </source>
</evidence>
<feature type="transmembrane region" description="Helical" evidence="9">
    <location>
        <begin position="248"/>
        <end position="265"/>
    </location>
</feature>
<feature type="transmembrane region" description="Helical" evidence="9">
    <location>
        <begin position="350"/>
        <end position="368"/>
    </location>
</feature>
<reference evidence="11 12" key="1">
    <citation type="submission" date="2020-06" db="EMBL/GenBank/DDBJ databases">
        <title>Genome mining for natural products.</title>
        <authorList>
            <person name="Zhang B."/>
            <person name="Shi J."/>
            <person name="Ge H."/>
        </authorList>
    </citation>
    <scope>NUCLEOTIDE SEQUENCE [LARGE SCALE GENOMIC DNA]</scope>
    <source>
        <strain evidence="11 12">NA00687</strain>
    </source>
</reference>
<keyword evidence="7" id="KW-0046">Antibiotic resistance</keyword>
<evidence type="ECO:0000256" key="3">
    <source>
        <dbReference type="ARBA" id="ARBA00022475"/>
    </source>
</evidence>
<feature type="compositionally biased region" description="Low complexity" evidence="8">
    <location>
        <begin position="479"/>
        <end position="493"/>
    </location>
</feature>
<proteinExistence type="predicted"/>
<dbReference type="GO" id="GO:0005886">
    <property type="term" value="C:plasma membrane"/>
    <property type="evidence" value="ECO:0007669"/>
    <property type="project" value="UniProtKB-SubCell"/>
</dbReference>
<dbReference type="EMBL" id="CP054929">
    <property type="protein sequence ID" value="QKW49627.1"/>
    <property type="molecule type" value="Genomic_DNA"/>
</dbReference>
<dbReference type="CDD" id="cd17321">
    <property type="entry name" value="MFS_MMR_MDR_like"/>
    <property type="match status" value="1"/>
</dbReference>
<feature type="region of interest" description="Disordered" evidence="8">
    <location>
        <begin position="479"/>
        <end position="541"/>
    </location>
</feature>
<evidence type="ECO:0000256" key="4">
    <source>
        <dbReference type="ARBA" id="ARBA00022692"/>
    </source>
</evidence>
<dbReference type="SUPFAM" id="SSF103473">
    <property type="entry name" value="MFS general substrate transporter"/>
    <property type="match status" value="1"/>
</dbReference>
<dbReference type="Gene3D" id="1.20.1250.20">
    <property type="entry name" value="MFS general substrate transporter like domains"/>
    <property type="match status" value="1"/>
</dbReference>
<evidence type="ECO:0000259" key="10">
    <source>
        <dbReference type="PROSITE" id="PS50850"/>
    </source>
</evidence>
<keyword evidence="12" id="KW-1185">Reference proteome</keyword>
<feature type="transmembrane region" description="Helical" evidence="9">
    <location>
        <begin position="119"/>
        <end position="142"/>
    </location>
</feature>
<evidence type="ECO:0000256" key="6">
    <source>
        <dbReference type="ARBA" id="ARBA00023136"/>
    </source>
</evidence>
<evidence type="ECO:0000256" key="1">
    <source>
        <dbReference type="ARBA" id="ARBA00004651"/>
    </source>
</evidence>
<dbReference type="GO" id="GO:0022857">
    <property type="term" value="F:transmembrane transporter activity"/>
    <property type="evidence" value="ECO:0007669"/>
    <property type="project" value="InterPro"/>
</dbReference>
<feature type="compositionally biased region" description="Gly residues" evidence="8">
    <location>
        <begin position="529"/>
        <end position="541"/>
    </location>
</feature>
<comment type="subcellular location">
    <subcellularLocation>
        <location evidence="1">Cell membrane</location>
        <topology evidence="1">Multi-pass membrane protein</topology>
    </subcellularLocation>
</comment>
<name>A0A7H8N532_9ACTN</name>
<keyword evidence="5 9" id="KW-1133">Transmembrane helix</keyword>
<gene>
    <name evidence="11" type="ORF">HUT08_08760</name>
</gene>
<keyword evidence="3" id="KW-1003">Cell membrane</keyword>
<organism evidence="11 12">
    <name type="scientific">Streptomyces buecherae</name>
    <dbReference type="NCBI Taxonomy" id="2763006"/>
    <lineage>
        <taxon>Bacteria</taxon>
        <taxon>Bacillati</taxon>
        <taxon>Actinomycetota</taxon>
        <taxon>Actinomycetes</taxon>
        <taxon>Kitasatosporales</taxon>
        <taxon>Streptomycetaceae</taxon>
        <taxon>Streptomyces</taxon>
    </lineage>
</organism>
<evidence type="ECO:0000313" key="12">
    <source>
        <dbReference type="Proteomes" id="UP000509303"/>
    </source>
</evidence>
<dbReference type="RefSeq" id="WP_176161361.1">
    <property type="nucleotide sequence ID" value="NZ_CP054929.1"/>
</dbReference>
<sequence>MSQTDAGGPAAADAPAPAAARPTPLAWAVILAACAGQFLVVLDVSVVNVALPSMRTGLGLDESDLQWVANAYTLTYAGFMLLGGRAGDLFGRKQVFLAGLSLFTLASLAGGLAQEPWQIIAARAAQGVGAATLAPSTLTIITSSFPEGPERMRAIGLWMAVGIGGGAAGGLIGGVLTDALSWRWVLLINVPIGVLVCVVAATSLTGQHATPSRRPLDLPGAALVTVGVGAVAYGIARTEEYGWGGAETLVPLGGGLLALAGFVAVESRSAEPLVPLRLFRVRAVWSANLVLVVCGMGFFSMWYFLSLYMQNILGYNAVRAGLAFLPHTIAIVVGAQVAPKFMARGVEPRLLTFAGGAIASAGFFWQSAMDVDGTFLTTLLGPGILMSFGAGLMMTPLTAAATSGVPPTDAGVVSGLLNTARTIGGALGLSLLVTVAADRTDALGSRSADALTQGYARAFLVGALVLVLATALVALLPTRPAPRPAADGAKPGAGPEPGPDEADASHVSAAPDTPGSATAGPDGADTGRDGGAPGQRARTGG</sequence>
<dbReference type="InterPro" id="IPR036259">
    <property type="entry name" value="MFS_trans_sf"/>
</dbReference>
<feature type="transmembrane region" description="Helical" evidence="9">
    <location>
        <begin position="317"/>
        <end position="338"/>
    </location>
</feature>
<dbReference type="Proteomes" id="UP000509303">
    <property type="component" value="Chromosome"/>
</dbReference>
<dbReference type="InterPro" id="IPR011701">
    <property type="entry name" value="MFS"/>
</dbReference>
<keyword evidence="4 9" id="KW-0812">Transmembrane</keyword>
<dbReference type="GO" id="GO:0046677">
    <property type="term" value="P:response to antibiotic"/>
    <property type="evidence" value="ECO:0007669"/>
    <property type="project" value="UniProtKB-KW"/>
</dbReference>
<feature type="transmembrane region" description="Helical" evidence="9">
    <location>
        <begin position="285"/>
        <end position="305"/>
    </location>
</feature>
<dbReference type="AlphaFoldDB" id="A0A7H8N532"/>
<feature type="transmembrane region" description="Helical" evidence="9">
    <location>
        <begin position="154"/>
        <end position="176"/>
    </location>
</feature>
<keyword evidence="6 9" id="KW-0472">Membrane</keyword>